<accession>A0A9C7G6B9</accession>
<proteinExistence type="predicted"/>
<dbReference type="EMBL" id="CAKJTG010000001">
    <property type="protein sequence ID" value="CAG9606398.1"/>
    <property type="molecule type" value="Genomic_DNA"/>
</dbReference>
<evidence type="ECO:0000313" key="1">
    <source>
        <dbReference type="EMBL" id="CAG9606398.1"/>
    </source>
</evidence>
<name>A0A9C7G6B9_9BACI</name>
<reference evidence="1" key="1">
    <citation type="submission" date="2021-10" db="EMBL/GenBank/DDBJ databases">
        <authorList>
            <person name="Criscuolo A."/>
        </authorList>
    </citation>
    <scope>NUCLEOTIDE SEQUENCE</scope>
    <source>
        <strain evidence="1">CIP111885</strain>
    </source>
</reference>
<protein>
    <submittedName>
        <fullName evidence="1">Uncharacterized protein</fullName>
    </submittedName>
</protein>
<sequence>MNMERKKKLVLKAKMILNPESNTNLKVVPWNLNKITRASHWFGNNERVQQVISNFYHIKK</sequence>
<gene>
    <name evidence="1" type="ORF">NEOCIP111885_00086</name>
</gene>
<dbReference type="AlphaFoldDB" id="A0A9C7G6B9"/>
<organism evidence="1 2">
    <name type="scientific">Pseudoneobacillus rhizosphaerae</name>
    <dbReference type="NCBI Taxonomy" id="2880968"/>
    <lineage>
        <taxon>Bacteria</taxon>
        <taxon>Bacillati</taxon>
        <taxon>Bacillota</taxon>
        <taxon>Bacilli</taxon>
        <taxon>Bacillales</taxon>
        <taxon>Bacillaceae</taxon>
        <taxon>Pseudoneobacillus</taxon>
    </lineage>
</organism>
<comment type="caution">
    <text evidence="1">The sequence shown here is derived from an EMBL/GenBank/DDBJ whole genome shotgun (WGS) entry which is preliminary data.</text>
</comment>
<evidence type="ECO:0000313" key="2">
    <source>
        <dbReference type="Proteomes" id="UP000789845"/>
    </source>
</evidence>
<keyword evidence="2" id="KW-1185">Reference proteome</keyword>
<dbReference type="Proteomes" id="UP000789845">
    <property type="component" value="Unassembled WGS sequence"/>
</dbReference>